<dbReference type="AlphaFoldDB" id="A0A166Y701"/>
<dbReference type="PATRIC" id="fig|1365253.3.peg.4908"/>
<accession>A0A166Y701</accession>
<dbReference type="EMBL" id="AUXT01000215">
    <property type="protein sequence ID" value="KZN41508.1"/>
    <property type="molecule type" value="Genomic_DNA"/>
</dbReference>
<feature type="transmembrane region" description="Helical" evidence="1">
    <location>
        <begin position="110"/>
        <end position="127"/>
    </location>
</feature>
<dbReference type="Proteomes" id="UP000076587">
    <property type="component" value="Unassembled WGS sequence"/>
</dbReference>
<name>A0A166Y701_9GAMM</name>
<evidence type="ECO:0000256" key="1">
    <source>
        <dbReference type="SAM" id="Phobius"/>
    </source>
</evidence>
<proteinExistence type="predicted"/>
<protein>
    <submittedName>
        <fullName evidence="2">Uncharacterized protein</fullName>
    </submittedName>
</protein>
<organism evidence="2 3">
    <name type="scientific">Pseudoalteromonas luteoviolacea NCIMB 1942</name>
    <dbReference type="NCBI Taxonomy" id="1365253"/>
    <lineage>
        <taxon>Bacteria</taxon>
        <taxon>Pseudomonadati</taxon>
        <taxon>Pseudomonadota</taxon>
        <taxon>Gammaproteobacteria</taxon>
        <taxon>Alteromonadales</taxon>
        <taxon>Pseudoalteromonadaceae</taxon>
        <taxon>Pseudoalteromonas</taxon>
    </lineage>
</organism>
<keyword evidence="1" id="KW-1133">Transmembrane helix</keyword>
<dbReference type="OrthoDB" id="6300106at2"/>
<sequence>MFSYDTLNLFYTFLGYSSTPILLFLVLISWRNVNCRYILSVLLAIEIVEALTFDIVYSWGNEYYLFAVGSGFISISLILGRRLIAEKLENSIYFFNKLTKEYKFLKQEGALLFCYGVSTVIHAITYIEATLYTNRFIDNYIIQKYFFGPSISIIHITCYILIISIVMKNKTVRSFTLGKASP</sequence>
<feature type="transmembrane region" description="Helical" evidence="1">
    <location>
        <begin position="6"/>
        <end position="30"/>
    </location>
</feature>
<keyword evidence="1" id="KW-0472">Membrane</keyword>
<feature type="transmembrane region" description="Helical" evidence="1">
    <location>
        <begin position="37"/>
        <end position="57"/>
    </location>
</feature>
<gene>
    <name evidence="2" type="ORF">N482_20330</name>
</gene>
<feature type="transmembrane region" description="Helical" evidence="1">
    <location>
        <begin position="147"/>
        <end position="167"/>
    </location>
</feature>
<evidence type="ECO:0000313" key="2">
    <source>
        <dbReference type="EMBL" id="KZN41508.1"/>
    </source>
</evidence>
<feature type="transmembrane region" description="Helical" evidence="1">
    <location>
        <begin position="63"/>
        <end position="80"/>
    </location>
</feature>
<evidence type="ECO:0000313" key="3">
    <source>
        <dbReference type="Proteomes" id="UP000076587"/>
    </source>
</evidence>
<dbReference type="RefSeq" id="WP_063379161.1">
    <property type="nucleotide sequence ID" value="NZ_AUXT01000215.1"/>
</dbReference>
<comment type="caution">
    <text evidence="2">The sequence shown here is derived from an EMBL/GenBank/DDBJ whole genome shotgun (WGS) entry which is preliminary data.</text>
</comment>
<reference evidence="2 3" key="1">
    <citation type="submission" date="2013-07" db="EMBL/GenBank/DDBJ databases">
        <title>Comparative Genomic and Metabolomic Analysis of Twelve Strains of Pseudoalteromonas luteoviolacea.</title>
        <authorList>
            <person name="Vynne N.G."/>
            <person name="Mansson M."/>
            <person name="Gram L."/>
        </authorList>
    </citation>
    <scope>NUCLEOTIDE SEQUENCE [LARGE SCALE GENOMIC DNA]</scope>
    <source>
        <strain evidence="2 3">NCIMB 1942</strain>
    </source>
</reference>
<keyword evidence="1" id="KW-0812">Transmembrane</keyword>